<name>A0A2S8EYY4_9BACT</name>
<dbReference type="Proteomes" id="UP000240009">
    <property type="component" value="Unassembled WGS sequence"/>
</dbReference>
<accession>A0A2S8EYY4</accession>
<dbReference type="SUPFAM" id="SSF88697">
    <property type="entry name" value="PUA domain-like"/>
    <property type="match status" value="1"/>
</dbReference>
<gene>
    <name evidence="1" type="ORF">C5Y96_26925</name>
</gene>
<organism evidence="1 2">
    <name type="scientific">Blastopirellula marina</name>
    <dbReference type="NCBI Taxonomy" id="124"/>
    <lineage>
        <taxon>Bacteria</taxon>
        <taxon>Pseudomonadati</taxon>
        <taxon>Planctomycetota</taxon>
        <taxon>Planctomycetia</taxon>
        <taxon>Pirellulales</taxon>
        <taxon>Pirellulaceae</taxon>
        <taxon>Blastopirellula</taxon>
    </lineage>
</organism>
<proteinExistence type="predicted"/>
<dbReference type="Gene3D" id="3.90.1570.30">
    <property type="match status" value="1"/>
</dbReference>
<evidence type="ECO:0000313" key="2">
    <source>
        <dbReference type="Proteomes" id="UP000240009"/>
    </source>
</evidence>
<reference evidence="1 2" key="1">
    <citation type="submission" date="2018-02" db="EMBL/GenBank/DDBJ databases">
        <title>Comparative genomes isolates from brazilian mangrove.</title>
        <authorList>
            <person name="Araujo J.E."/>
            <person name="Taketani R.G."/>
            <person name="Silva M.C.P."/>
            <person name="Loureco M.V."/>
            <person name="Andreote F.D."/>
        </authorList>
    </citation>
    <scope>NUCLEOTIDE SEQUENCE [LARGE SCALE GENOMIC DNA]</scope>
    <source>
        <strain evidence="1 2">HEX-2 MGV</strain>
    </source>
</reference>
<dbReference type="AlphaFoldDB" id="A0A2S8EYY4"/>
<comment type="caution">
    <text evidence="1">The sequence shown here is derived from an EMBL/GenBank/DDBJ whole genome shotgun (WGS) entry which is preliminary data.</text>
</comment>
<sequence length="428" mass="49148">MQTIGPKEERSLKDDLFELANRIESRLVLPPELPGDSETAIPILRELYNDDVAKISLILSHFWPEEYLFIRVASLNRELFAGFEFFAEVEPLFDFSFSTLRKNAFDDYLVLNDALWEFGDLNFVEESGIRDRIHVLIYAILPWLFVETSDYSRYWICSTSRDVQSYDESVEWSGRKEMNVGDLVFMYQTAPAKAIQTLYVVDDWPIMDPWGAWDGIWVSLKKLAEIPPIEFSWMRTDEVLKDWSVIRQQFQGVKTEPVPHACYNELISKIPNSICQELDLTPEPVAHVAHSGEFATEAEFEEKIVDPLLRGWGLNFLRQYPLKCYFGTQKITGYVDYLIQYDGRPVAVVENKLRIVNDVQLAAAVNQARSYALMLGVQCFVVGAPEGLKLYQLKGTVEEVVSEWSLGSKSQEETFREKLLSCAGIKPT</sequence>
<protein>
    <recommendedName>
        <fullName evidence="3">Type I restriction enzyme R protein N-terminal domain-containing protein</fullName>
    </recommendedName>
</protein>
<dbReference type="EMBL" id="PUIA01000094">
    <property type="protein sequence ID" value="PQO25135.1"/>
    <property type="molecule type" value="Genomic_DNA"/>
</dbReference>
<evidence type="ECO:0008006" key="3">
    <source>
        <dbReference type="Google" id="ProtNLM"/>
    </source>
</evidence>
<dbReference type="InterPro" id="IPR015947">
    <property type="entry name" value="PUA-like_sf"/>
</dbReference>
<evidence type="ECO:0000313" key="1">
    <source>
        <dbReference type="EMBL" id="PQO25135.1"/>
    </source>
</evidence>